<reference evidence="1" key="1">
    <citation type="submission" date="2020-01" db="EMBL/GenBank/DDBJ databases">
        <authorList>
            <person name="Mishra B."/>
        </authorList>
    </citation>
    <scope>NUCLEOTIDE SEQUENCE [LARGE SCALE GENOMIC DNA]</scope>
</reference>
<dbReference type="AlphaFoldDB" id="A0A6D2K5V8"/>
<comment type="caution">
    <text evidence="1">The sequence shown here is derived from an EMBL/GenBank/DDBJ whole genome shotgun (WGS) entry which is preliminary data.</text>
</comment>
<name>A0A6D2K5V8_9BRAS</name>
<evidence type="ECO:0000313" key="1">
    <source>
        <dbReference type="EMBL" id="CAA7048462.1"/>
    </source>
</evidence>
<accession>A0A6D2K5V8</accession>
<keyword evidence="2" id="KW-1185">Reference proteome</keyword>
<dbReference type="Proteomes" id="UP000467841">
    <property type="component" value="Unassembled WGS sequence"/>
</dbReference>
<sequence length="185" mass="21966">MSFTEFVECKIYRNERLVVGLRQPTLAGMKFHLSHKWRYSVWEQQSDEVDMMQHEEEFIVVEKLLGDNSLITWLVLKLELRFILKLGFRHSTTIWFSSGLNVKAPQWLTGLIKQLEITSEQCYRFCPAKFDAHVSAYGRGIDTPYDINEVTDQGLARLLYQLSKMVLWWLLLIFYKMLWRSSAYQ</sequence>
<dbReference type="EMBL" id="CACVBM020001385">
    <property type="protein sequence ID" value="CAA7048462.1"/>
    <property type="molecule type" value="Genomic_DNA"/>
</dbReference>
<gene>
    <name evidence="1" type="ORF">MERR_LOCUS35697</name>
</gene>
<proteinExistence type="predicted"/>
<evidence type="ECO:0000313" key="2">
    <source>
        <dbReference type="Proteomes" id="UP000467841"/>
    </source>
</evidence>
<protein>
    <submittedName>
        <fullName evidence="1">Uncharacterized protein</fullName>
    </submittedName>
</protein>
<organism evidence="1 2">
    <name type="scientific">Microthlaspi erraticum</name>
    <dbReference type="NCBI Taxonomy" id="1685480"/>
    <lineage>
        <taxon>Eukaryota</taxon>
        <taxon>Viridiplantae</taxon>
        <taxon>Streptophyta</taxon>
        <taxon>Embryophyta</taxon>
        <taxon>Tracheophyta</taxon>
        <taxon>Spermatophyta</taxon>
        <taxon>Magnoliopsida</taxon>
        <taxon>eudicotyledons</taxon>
        <taxon>Gunneridae</taxon>
        <taxon>Pentapetalae</taxon>
        <taxon>rosids</taxon>
        <taxon>malvids</taxon>
        <taxon>Brassicales</taxon>
        <taxon>Brassicaceae</taxon>
        <taxon>Coluteocarpeae</taxon>
        <taxon>Microthlaspi</taxon>
    </lineage>
</organism>